<dbReference type="GO" id="GO:0015225">
    <property type="term" value="F:biotin transmembrane transporter activity"/>
    <property type="evidence" value="ECO:0007669"/>
    <property type="project" value="UniProtKB-UniRule"/>
</dbReference>
<evidence type="ECO:0000256" key="8">
    <source>
        <dbReference type="PIRNR" id="PIRNR016661"/>
    </source>
</evidence>
<comment type="subcellular location">
    <subcellularLocation>
        <location evidence="1 8">Cell membrane</location>
        <topology evidence="1 8">Multi-pass membrane protein</topology>
    </subcellularLocation>
</comment>
<keyword evidence="3 8" id="KW-0813">Transport</keyword>
<gene>
    <name evidence="10" type="ORF">LF543_00985</name>
</gene>
<reference evidence="10 11" key="1">
    <citation type="submission" date="2019-10" db="EMBL/GenBank/DDBJ databases">
        <title>Genome sequencing of Lactobacillus fructivorans.</title>
        <authorList>
            <person name="Kim K."/>
        </authorList>
    </citation>
    <scope>NUCLEOTIDE SEQUENCE [LARGE SCALE GENOMIC DNA]</scope>
    <source>
        <strain evidence="10 11">LF543</strain>
    </source>
</reference>
<name>A0AAE6P0V7_9LACO</name>
<dbReference type="InterPro" id="IPR003784">
    <property type="entry name" value="BioY"/>
</dbReference>
<evidence type="ECO:0000256" key="9">
    <source>
        <dbReference type="SAM" id="Phobius"/>
    </source>
</evidence>
<dbReference type="RefSeq" id="WP_010022465.1">
    <property type="nucleotide sequence ID" value="NZ_AZDS01000002.1"/>
</dbReference>
<dbReference type="Gene3D" id="1.10.1760.20">
    <property type="match status" value="1"/>
</dbReference>
<evidence type="ECO:0000256" key="5">
    <source>
        <dbReference type="ARBA" id="ARBA00022692"/>
    </source>
</evidence>
<feature type="transmembrane region" description="Helical" evidence="9">
    <location>
        <begin position="151"/>
        <end position="171"/>
    </location>
</feature>
<evidence type="ECO:0000256" key="2">
    <source>
        <dbReference type="ARBA" id="ARBA00010692"/>
    </source>
</evidence>
<accession>A0AAE6P0V7</accession>
<keyword evidence="7 8" id="KW-0472">Membrane</keyword>
<dbReference type="PIRSF" id="PIRSF016661">
    <property type="entry name" value="BioY"/>
    <property type="match status" value="1"/>
</dbReference>
<evidence type="ECO:0000256" key="7">
    <source>
        <dbReference type="ARBA" id="ARBA00023136"/>
    </source>
</evidence>
<feature type="transmembrane region" description="Helical" evidence="9">
    <location>
        <begin position="53"/>
        <end position="74"/>
    </location>
</feature>
<feature type="transmembrane region" description="Helical" evidence="9">
    <location>
        <begin position="6"/>
        <end position="32"/>
    </location>
</feature>
<evidence type="ECO:0000256" key="1">
    <source>
        <dbReference type="ARBA" id="ARBA00004651"/>
    </source>
</evidence>
<evidence type="ECO:0000256" key="4">
    <source>
        <dbReference type="ARBA" id="ARBA00022475"/>
    </source>
</evidence>
<keyword evidence="6 9" id="KW-1133">Transmembrane helix</keyword>
<dbReference type="PANTHER" id="PTHR34295">
    <property type="entry name" value="BIOTIN TRANSPORTER BIOY"/>
    <property type="match status" value="1"/>
</dbReference>
<dbReference type="EMBL" id="CP045562">
    <property type="protein sequence ID" value="QFX92240.1"/>
    <property type="molecule type" value="Genomic_DNA"/>
</dbReference>
<feature type="transmembrane region" description="Helical" evidence="9">
    <location>
        <begin position="115"/>
        <end position="139"/>
    </location>
</feature>
<evidence type="ECO:0000256" key="6">
    <source>
        <dbReference type="ARBA" id="ARBA00022989"/>
    </source>
</evidence>
<protein>
    <recommendedName>
        <fullName evidence="8">Biotin transporter</fullName>
    </recommendedName>
</protein>
<dbReference type="PANTHER" id="PTHR34295:SF4">
    <property type="entry name" value="BIOTIN TRANSPORTER BIOY-RELATED"/>
    <property type="match status" value="1"/>
</dbReference>
<evidence type="ECO:0000313" key="10">
    <source>
        <dbReference type="EMBL" id="QFX92240.1"/>
    </source>
</evidence>
<dbReference type="Proteomes" id="UP000327194">
    <property type="component" value="Chromosome"/>
</dbReference>
<dbReference type="GO" id="GO:0005886">
    <property type="term" value="C:plasma membrane"/>
    <property type="evidence" value="ECO:0007669"/>
    <property type="project" value="UniProtKB-SubCell"/>
</dbReference>
<dbReference type="KEGG" id="lfv:LF543_00985"/>
<keyword evidence="5 9" id="KW-0812">Transmembrane</keyword>
<comment type="similarity">
    <text evidence="2 8">Belongs to the BioY family.</text>
</comment>
<feature type="transmembrane region" description="Helical" evidence="9">
    <location>
        <begin position="86"/>
        <end position="103"/>
    </location>
</feature>
<sequence length="183" mass="19644">MKTKELVYDALFAAIVIVLGLFPPITLPFIPVPITIQSMGVMLQGSFLGKKNGFISSLLVVILVLIGLPVLSGGRGGLGILTGPTGGYFIIWPIAAFVIGYLVEKLWKKINFWKYLIVNIIGGVILIDFFGALYLSVIAHMSVMASLVSNLAFIPGDFIKAVIVSLICVATKKISLIAQIKHG</sequence>
<organism evidence="10 11">
    <name type="scientific">Fructilactobacillus fructivorans</name>
    <dbReference type="NCBI Taxonomy" id="1614"/>
    <lineage>
        <taxon>Bacteria</taxon>
        <taxon>Bacillati</taxon>
        <taxon>Bacillota</taxon>
        <taxon>Bacilli</taxon>
        <taxon>Lactobacillales</taxon>
        <taxon>Lactobacillaceae</taxon>
        <taxon>Fructilactobacillus</taxon>
    </lineage>
</organism>
<evidence type="ECO:0000313" key="11">
    <source>
        <dbReference type="Proteomes" id="UP000327194"/>
    </source>
</evidence>
<dbReference type="Pfam" id="PF02632">
    <property type="entry name" value="BioY"/>
    <property type="match status" value="1"/>
</dbReference>
<dbReference type="AlphaFoldDB" id="A0AAE6P0V7"/>
<proteinExistence type="inferred from homology"/>
<evidence type="ECO:0000256" key="3">
    <source>
        <dbReference type="ARBA" id="ARBA00022448"/>
    </source>
</evidence>
<keyword evidence="4 8" id="KW-1003">Cell membrane</keyword>